<accession>A0A2C9VYE6</accession>
<dbReference type="AlphaFoldDB" id="A0A2C9VYE6"/>
<dbReference type="Proteomes" id="UP000091857">
    <property type="component" value="Chromosome 4"/>
</dbReference>
<feature type="region of interest" description="Disordered" evidence="1">
    <location>
        <begin position="213"/>
        <end position="323"/>
    </location>
</feature>
<protein>
    <submittedName>
        <fullName evidence="2">Uncharacterized protein</fullName>
    </submittedName>
</protein>
<reference evidence="3" key="1">
    <citation type="journal article" date="2016" name="Nat. Biotechnol.">
        <title>Sequencing wild and cultivated cassava and related species reveals extensive interspecific hybridization and genetic diversity.</title>
        <authorList>
            <person name="Bredeson J.V."/>
            <person name="Lyons J.B."/>
            <person name="Prochnik S.E."/>
            <person name="Wu G.A."/>
            <person name="Ha C.M."/>
            <person name="Edsinger-Gonzales E."/>
            <person name="Grimwood J."/>
            <person name="Schmutz J."/>
            <person name="Rabbi I.Y."/>
            <person name="Egesi C."/>
            <person name="Nauluvula P."/>
            <person name="Lebot V."/>
            <person name="Ndunguru J."/>
            <person name="Mkamilo G."/>
            <person name="Bart R.S."/>
            <person name="Setter T.L."/>
            <person name="Gleadow R.M."/>
            <person name="Kulakow P."/>
            <person name="Ferguson M.E."/>
            <person name="Rounsley S."/>
            <person name="Rokhsar D.S."/>
        </authorList>
    </citation>
    <scope>NUCLEOTIDE SEQUENCE [LARGE SCALE GENOMIC DNA]</scope>
    <source>
        <strain evidence="3">cv. AM560-2</strain>
    </source>
</reference>
<proteinExistence type="predicted"/>
<name>A0A2C9VYE6_MANES</name>
<evidence type="ECO:0000313" key="3">
    <source>
        <dbReference type="Proteomes" id="UP000091857"/>
    </source>
</evidence>
<comment type="caution">
    <text evidence="2">The sequence shown here is derived from an EMBL/GenBank/DDBJ whole genome shotgun (WGS) entry which is preliminary data.</text>
</comment>
<feature type="compositionally biased region" description="Basic and acidic residues" evidence="1">
    <location>
        <begin position="219"/>
        <end position="238"/>
    </location>
</feature>
<feature type="compositionally biased region" description="Basic residues" evidence="1">
    <location>
        <begin position="311"/>
        <end position="323"/>
    </location>
</feature>
<organism evidence="2 3">
    <name type="scientific">Manihot esculenta</name>
    <name type="common">Cassava</name>
    <name type="synonym">Jatropha manihot</name>
    <dbReference type="NCBI Taxonomy" id="3983"/>
    <lineage>
        <taxon>Eukaryota</taxon>
        <taxon>Viridiplantae</taxon>
        <taxon>Streptophyta</taxon>
        <taxon>Embryophyta</taxon>
        <taxon>Tracheophyta</taxon>
        <taxon>Spermatophyta</taxon>
        <taxon>Magnoliopsida</taxon>
        <taxon>eudicotyledons</taxon>
        <taxon>Gunneridae</taxon>
        <taxon>Pentapetalae</taxon>
        <taxon>rosids</taxon>
        <taxon>fabids</taxon>
        <taxon>Malpighiales</taxon>
        <taxon>Euphorbiaceae</taxon>
        <taxon>Crotonoideae</taxon>
        <taxon>Manihoteae</taxon>
        <taxon>Manihot</taxon>
    </lineage>
</organism>
<keyword evidence="3" id="KW-1185">Reference proteome</keyword>
<gene>
    <name evidence="2" type="ORF">MANES_04G008500v8</name>
</gene>
<sequence>MQRRILSNSTRKGLLLVSSFSVSGSMASYQVRDSSRSIDIRRGFSKSQMCLHKILRIIASYPPQETSRSSSLNREIHEFDENKGLGIDLNVEICPWPETEASECLSSCSVVDKVFSNCTEMEFGGVFVAEKSSSEGECDLKEVRDQLGTDSLTIEAIAKESRSFEVSEAINLYVKQKSLDGDEGVKTAPSFQQKEEERKENGCFSLLIEAAEMASRPSDSSKDKGDFEKESEADKGRNGESSSSSSKRSDECFGVENKSGDFEDTSPVVRSKRGRSQVLPLRYRDSILLLSPSKRVASSQRPAAAPMVSTKRGRLNNNKKKNK</sequence>
<dbReference type="Gramene" id="Manes.04G008500.1.v8.1">
    <property type="protein sequence ID" value="Manes.04G008500.1.v8.1.CDS.1"/>
    <property type="gene ID" value="Manes.04G008500.v8.1"/>
</dbReference>
<evidence type="ECO:0000256" key="1">
    <source>
        <dbReference type="SAM" id="MobiDB-lite"/>
    </source>
</evidence>
<evidence type="ECO:0000313" key="2">
    <source>
        <dbReference type="EMBL" id="OAY51460.1"/>
    </source>
</evidence>
<dbReference type="STRING" id="3983.A0A2C9VYE6"/>
<dbReference type="EMBL" id="CM004390">
    <property type="protein sequence ID" value="OAY51460.1"/>
    <property type="molecule type" value="Genomic_DNA"/>
</dbReference>